<evidence type="ECO:0000256" key="1">
    <source>
        <dbReference type="SAM" id="MobiDB-lite"/>
    </source>
</evidence>
<evidence type="ECO:0008006" key="3">
    <source>
        <dbReference type="Google" id="ProtNLM"/>
    </source>
</evidence>
<dbReference type="AlphaFoldDB" id="A0A7S4BVP7"/>
<organism evidence="2">
    <name type="scientific">Chrysotila carterae</name>
    <name type="common">Marine alga</name>
    <name type="synonym">Syracosphaera carterae</name>
    <dbReference type="NCBI Taxonomy" id="13221"/>
    <lineage>
        <taxon>Eukaryota</taxon>
        <taxon>Haptista</taxon>
        <taxon>Haptophyta</taxon>
        <taxon>Prymnesiophyceae</taxon>
        <taxon>Isochrysidales</taxon>
        <taxon>Isochrysidaceae</taxon>
        <taxon>Chrysotila</taxon>
    </lineage>
</organism>
<sequence>MSPSMEVSEMAPLPVFRNGVPQNEAMRAHRGTYAIKHLGPHGKNVIVEGRIAKRAEADEIDMSGSMFVEDKCDDLAAVVVGARSAEFGVNTFTFRIERTYSNNGLGTFVGVADSGVDFLNHERWGAAWAIGCHGQNLFSWTDGRGAATLVRGGLPGSDESLPDGATIAVRVDLDARPRVLSFSVDGGPFIVAKGVELPRTVRPFCKLAGFPGDSVALFYQGENSRAASSTTRECACAANSNEQTAAGYNRKLPRESGDTVLSANIA</sequence>
<reference evidence="2" key="1">
    <citation type="submission" date="2021-01" db="EMBL/GenBank/DDBJ databases">
        <authorList>
            <person name="Corre E."/>
            <person name="Pelletier E."/>
            <person name="Niang G."/>
            <person name="Scheremetjew M."/>
            <person name="Finn R."/>
            <person name="Kale V."/>
            <person name="Holt S."/>
            <person name="Cochrane G."/>
            <person name="Meng A."/>
            <person name="Brown T."/>
            <person name="Cohen L."/>
        </authorList>
    </citation>
    <scope>NUCLEOTIDE SEQUENCE</scope>
    <source>
        <strain evidence="2">CCMP645</strain>
    </source>
</reference>
<gene>
    <name evidence="2" type="ORF">PCAR00345_LOCUS31183</name>
</gene>
<name>A0A7S4BVP7_CHRCT</name>
<dbReference type="EMBL" id="HBIZ01048730">
    <property type="protein sequence ID" value="CAE0778544.1"/>
    <property type="molecule type" value="Transcribed_RNA"/>
</dbReference>
<feature type="region of interest" description="Disordered" evidence="1">
    <location>
        <begin position="247"/>
        <end position="266"/>
    </location>
</feature>
<evidence type="ECO:0000313" key="2">
    <source>
        <dbReference type="EMBL" id="CAE0778544.1"/>
    </source>
</evidence>
<protein>
    <recommendedName>
        <fullName evidence="3">B30.2/SPRY domain-containing protein</fullName>
    </recommendedName>
</protein>
<accession>A0A7S4BVP7</accession>
<proteinExistence type="predicted"/>